<evidence type="ECO:0000256" key="2">
    <source>
        <dbReference type="ARBA" id="ARBA00008854"/>
    </source>
</evidence>
<dbReference type="EMBL" id="JAJOMB010000001">
    <property type="protein sequence ID" value="MCD5309720.1"/>
    <property type="molecule type" value="Genomic_DNA"/>
</dbReference>
<feature type="region of interest" description="Disordered" evidence="6">
    <location>
        <begin position="182"/>
        <end position="226"/>
    </location>
</feature>
<dbReference type="Proteomes" id="UP001138997">
    <property type="component" value="Unassembled WGS sequence"/>
</dbReference>
<evidence type="ECO:0000256" key="4">
    <source>
        <dbReference type="ARBA" id="ARBA00022989"/>
    </source>
</evidence>
<evidence type="ECO:0000256" key="6">
    <source>
        <dbReference type="SAM" id="MobiDB-lite"/>
    </source>
</evidence>
<organism evidence="7 8">
    <name type="scientific">Kineosporia babensis</name>
    <dbReference type="NCBI Taxonomy" id="499548"/>
    <lineage>
        <taxon>Bacteria</taxon>
        <taxon>Bacillati</taxon>
        <taxon>Actinomycetota</taxon>
        <taxon>Actinomycetes</taxon>
        <taxon>Kineosporiales</taxon>
        <taxon>Kineosporiaceae</taxon>
        <taxon>Kineosporia</taxon>
    </lineage>
</organism>
<gene>
    <name evidence="7" type="ORF">LR394_02345</name>
</gene>
<evidence type="ECO:0000256" key="5">
    <source>
        <dbReference type="ARBA" id="ARBA00023136"/>
    </source>
</evidence>
<dbReference type="PANTHER" id="PTHR34478">
    <property type="entry name" value="PROTEIN LEMA"/>
    <property type="match status" value="1"/>
</dbReference>
<dbReference type="RefSeq" id="WP_231438639.1">
    <property type="nucleotide sequence ID" value="NZ_JAJOMB010000001.1"/>
</dbReference>
<dbReference type="InterPro" id="IPR023353">
    <property type="entry name" value="LemA-like_dom_sf"/>
</dbReference>
<comment type="caution">
    <text evidence="7">The sequence shown here is derived from an EMBL/GenBank/DDBJ whole genome shotgun (WGS) entry which is preliminary data.</text>
</comment>
<sequence>MLIALIVVVVLVAGVGLWLVTGYNGLVRLRNQVQEAWNQIDVELTRRHDLIPNLVQTVQGYATHERDTLDAVIQARNAATAPGASVAEQAAQEGQLSQSLGRLFAIAEAYPDLKANQNFLGLQNELSATEDRIASGRRFYNAVVRELNTKIESVPSNIIAGSFNFARADYFEAQNEQVRSAPQVDFGGSGPAVSFGGSARPGVEPGAPAPERELGGSDPDYGTPNR</sequence>
<evidence type="ECO:0000313" key="8">
    <source>
        <dbReference type="Proteomes" id="UP001138997"/>
    </source>
</evidence>
<keyword evidence="5" id="KW-0472">Membrane</keyword>
<keyword evidence="4" id="KW-1133">Transmembrane helix</keyword>
<keyword evidence="3" id="KW-0812">Transmembrane</keyword>
<evidence type="ECO:0000256" key="3">
    <source>
        <dbReference type="ARBA" id="ARBA00022692"/>
    </source>
</evidence>
<evidence type="ECO:0000313" key="7">
    <source>
        <dbReference type="EMBL" id="MCD5309720.1"/>
    </source>
</evidence>
<evidence type="ECO:0000256" key="1">
    <source>
        <dbReference type="ARBA" id="ARBA00004167"/>
    </source>
</evidence>
<reference evidence="7" key="1">
    <citation type="submission" date="2021-11" db="EMBL/GenBank/DDBJ databases">
        <title>Streptomyces corallinus and Kineosporia corallina sp. nov., two new coral-derived marine actinobacteria.</title>
        <authorList>
            <person name="Buangrab K."/>
            <person name="Sutthacheep M."/>
            <person name="Yeemin T."/>
            <person name="Harunari E."/>
            <person name="Igarashi Y."/>
            <person name="Sripreechasak P."/>
            <person name="Kanchanasin P."/>
            <person name="Tanasupawat S."/>
            <person name="Phongsopitanun W."/>
        </authorList>
    </citation>
    <scope>NUCLEOTIDE SEQUENCE</scope>
    <source>
        <strain evidence="7">JCM 31032</strain>
    </source>
</reference>
<dbReference type="AlphaFoldDB" id="A0A9X1N9P5"/>
<comment type="similarity">
    <text evidence="2">Belongs to the LemA family.</text>
</comment>
<dbReference type="PANTHER" id="PTHR34478:SF1">
    <property type="entry name" value="PROTEIN LEMA"/>
    <property type="match status" value="1"/>
</dbReference>
<protein>
    <submittedName>
        <fullName evidence="7">LemA family protein</fullName>
    </submittedName>
</protein>
<dbReference type="Gene3D" id="1.20.1440.20">
    <property type="entry name" value="LemA-like domain"/>
    <property type="match status" value="1"/>
</dbReference>
<comment type="subcellular location">
    <subcellularLocation>
        <location evidence="1">Membrane</location>
        <topology evidence="1">Single-pass membrane protein</topology>
    </subcellularLocation>
</comment>
<proteinExistence type="inferred from homology"/>
<accession>A0A9X1N9P5</accession>
<name>A0A9X1N9P5_9ACTN</name>
<dbReference type="Pfam" id="PF04011">
    <property type="entry name" value="LemA"/>
    <property type="match status" value="1"/>
</dbReference>
<dbReference type="InterPro" id="IPR007156">
    <property type="entry name" value="MamQ_LemA"/>
</dbReference>
<dbReference type="GO" id="GO:0016020">
    <property type="term" value="C:membrane"/>
    <property type="evidence" value="ECO:0007669"/>
    <property type="project" value="UniProtKB-SubCell"/>
</dbReference>
<keyword evidence="8" id="KW-1185">Reference proteome</keyword>
<dbReference type="SUPFAM" id="SSF140478">
    <property type="entry name" value="LemA-like"/>
    <property type="match status" value="1"/>
</dbReference>